<dbReference type="OrthoDB" id="8450990at2"/>
<organism evidence="1 2">
    <name type="scientific">Chromobacterium amazonense</name>
    <dbReference type="NCBI Taxonomy" id="1382803"/>
    <lineage>
        <taxon>Bacteria</taxon>
        <taxon>Pseudomonadati</taxon>
        <taxon>Pseudomonadota</taxon>
        <taxon>Betaproteobacteria</taxon>
        <taxon>Neisseriales</taxon>
        <taxon>Chromobacteriaceae</taxon>
        <taxon>Chromobacterium</taxon>
    </lineage>
</organism>
<evidence type="ECO:0000313" key="1">
    <source>
        <dbReference type="EMBL" id="PRP68691.1"/>
    </source>
</evidence>
<dbReference type="Proteomes" id="UP000239469">
    <property type="component" value="Unassembled WGS sequence"/>
</dbReference>
<comment type="caution">
    <text evidence="1">The sequence shown here is derived from an EMBL/GenBank/DDBJ whole genome shotgun (WGS) entry which is preliminary data.</text>
</comment>
<reference evidence="1 2" key="1">
    <citation type="submission" date="2017-01" db="EMBL/GenBank/DDBJ databases">
        <title>New insights into the genetic diversity of Chromobacterium isolated from tropical freshwater lake.</title>
        <authorList>
            <person name="Santos A.B."/>
            <person name="Nascimento A.M."/>
            <person name="Da Silva P.C."/>
        </authorList>
    </citation>
    <scope>NUCLEOTIDE SEQUENCE [LARGE SCALE GENOMIC DNA]</scope>
    <source>
        <strain evidence="1 2">56AF</strain>
    </source>
</reference>
<proteinExistence type="predicted"/>
<dbReference type="RefSeq" id="WP_106078099.1">
    <property type="nucleotide sequence ID" value="NZ_MTBD01000058.1"/>
</dbReference>
<name>A0A2S9WZ02_9NEIS</name>
<dbReference type="EMBL" id="MTBD01000058">
    <property type="protein sequence ID" value="PRP68691.1"/>
    <property type="molecule type" value="Genomic_DNA"/>
</dbReference>
<accession>A0A2S9WZ02</accession>
<gene>
    <name evidence="1" type="ORF">BUE93_20715</name>
</gene>
<protein>
    <submittedName>
        <fullName evidence="1">Phage tail protein</fullName>
    </submittedName>
</protein>
<dbReference type="SUPFAM" id="SSF160719">
    <property type="entry name" value="gpW/gp25-like"/>
    <property type="match status" value="1"/>
</dbReference>
<dbReference type="AlphaFoldDB" id="A0A2S9WZ02"/>
<sequence>MNDLNHYIGADLTKSPTGGISTVSGIERGKQRVLRRLLTNPGDYVFHPEYGAGLGAYVGQIINVPQLTGLIRGQMLLEDVVAKTPPPSVQVTPRDDGTLFVNLSYIDAPSGEPTTLAFDVGAA</sequence>
<evidence type="ECO:0000313" key="2">
    <source>
        <dbReference type="Proteomes" id="UP000239469"/>
    </source>
</evidence>
<dbReference type="Gene3D" id="3.10.450.40">
    <property type="match status" value="1"/>
</dbReference>